<evidence type="ECO:0000256" key="2">
    <source>
        <dbReference type="SAM" id="MobiDB-lite"/>
    </source>
</evidence>
<keyword evidence="1" id="KW-0862">Zinc</keyword>
<dbReference type="InterPro" id="IPR001878">
    <property type="entry name" value="Znf_CCHC"/>
</dbReference>
<protein>
    <recommendedName>
        <fullName evidence="3">CCHC-type domain-containing protein</fullName>
    </recommendedName>
</protein>
<keyword evidence="1" id="KW-0863">Zinc-finger</keyword>
<evidence type="ECO:0000313" key="5">
    <source>
        <dbReference type="Proteomes" id="UP001066276"/>
    </source>
</evidence>
<dbReference type="EMBL" id="JANPWB010000016">
    <property type="protein sequence ID" value="KAJ1081362.1"/>
    <property type="molecule type" value="Genomic_DNA"/>
</dbReference>
<keyword evidence="5" id="KW-1185">Reference proteome</keyword>
<dbReference type="PROSITE" id="PS50158">
    <property type="entry name" value="ZF_CCHC"/>
    <property type="match status" value="1"/>
</dbReference>
<dbReference type="SUPFAM" id="SSF57756">
    <property type="entry name" value="Retrovirus zinc finger-like domains"/>
    <property type="match status" value="1"/>
</dbReference>
<name>A0AAV7KT67_PLEWA</name>
<evidence type="ECO:0000256" key="1">
    <source>
        <dbReference type="PROSITE-ProRule" id="PRU00047"/>
    </source>
</evidence>
<accession>A0AAV7KT67</accession>
<dbReference type="CDD" id="cd00303">
    <property type="entry name" value="retropepsin_like"/>
    <property type="match status" value="1"/>
</dbReference>
<evidence type="ECO:0000313" key="4">
    <source>
        <dbReference type="EMBL" id="KAJ1081362.1"/>
    </source>
</evidence>
<dbReference type="GO" id="GO:0008270">
    <property type="term" value="F:zinc ion binding"/>
    <property type="evidence" value="ECO:0007669"/>
    <property type="project" value="UniProtKB-KW"/>
</dbReference>
<evidence type="ECO:0000259" key="3">
    <source>
        <dbReference type="PROSITE" id="PS50158"/>
    </source>
</evidence>
<dbReference type="InterPro" id="IPR032567">
    <property type="entry name" value="RTL1-rel"/>
</dbReference>
<gene>
    <name evidence="4" type="ORF">NDU88_001544</name>
</gene>
<feature type="compositionally biased region" description="Polar residues" evidence="2">
    <location>
        <begin position="45"/>
        <end position="66"/>
    </location>
</feature>
<dbReference type="Gene3D" id="4.10.60.10">
    <property type="entry name" value="Zinc finger, CCHC-type"/>
    <property type="match status" value="1"/>
</dbReference>
<dbReference type="PANTHER" id="PTHR15503:SF22">
    <property type="entry name" value="TRANSPOSON TY3-I GAG POLYPROTEIN"/>
    <property type="match status" value="1"/>
</dbReference>
<dbReference type="Pfam" id="PF03732">
    <property type="entry name" value="Retrotrans_gag"/>
    <property type="match status" value="1"/>
</dbReference>
<feature type="region of interest" description="Disordered" evidence="2">
    <location>
        <begin position="239"/>
        <end position="270"/>
    </location>
</feature>
<dbReference type="AlphaFoldDB" id="A0AAV7KT67"/>
<dbReference type="GO" id="GO:0003676">
    <property type="term" value="F:nucleic acid binding"/>
    <property type="evidence" value="ECO:0007669"/>
    <property type="project" value="InterPro"/>
</dbReference>
<organism evidence="4 5">
    <name type="scientific">Pleurodeles waltl</name>
    <name type="common">Iberian ribbed newt</name>
    <dbReference type="NCBI Taxonomy" id="8319"/>
    <lineage>
        <taxon>Eukaryota</taxon>
        <taxon>Metazoa</taxon>
        <taxon>Chordata</taxon>
        <taxon>Craniata</taxon>
        <taxon>Vertebrata</taxon>
        <taxon>Euteleostomi</taxon>
        <taxon>Amphibia</taxon>
        <taxon>Batrachia</taxon>
        <taxon>Caudata</taxon>
        <taxon>Salamandroidea</taxon>
        <taxon>Salamandridae</taxon>
        <taxon>Pleurodelinae</taxon>
        <taxon>Pleurodeles</taxon>
    </lineage>
</organism>
<feature type="domain" description="CCHC-type" evidence="3">
    <location>
        <begin position="295"/>
        <end position="309"/>
    </location>
</feature>
<feature type="region of interest" description="Disordered" evidence="2">
    <location>
        <begin position="35"/>
        <end position="66"/>
    </location>
</feature>
<dbReference type="Proteomes" id="UP001066276">
    <property type="component" value="Chromosome 12"/>
</dbReference>
<reference evidence="4" key="1">
    <citation type="journal article" date="2022" name="bioRxiv">
        <title>Sequencing and chromosome-scale assembly of the giantPleurodeles waltlgenome.</title>
        <authorList>
            <person name="Brown T."/>
            <person name="Elewa A."/>
            <person name="Iarovenko S."/>
            <person name="Subramanian E."/>
            <person name="Araus A.J."/>
            <person name="Petzold A."/>
            <person name="Susuki M."/>
            <person name="Suzuki K.-i.T."/>
            <person name="Hayashi T."/>
            <person name="Toyoda A."/>
            <person name="Oliveira C."/>
            <person name="Osipova E."/>
            <person name="Leigh N.D."/>
            <person name="Simon A."/>
            <person name="Yun M.H."/>
        </authorList>
    </citation>
    <scope>NUCLEOTIDE SEQUENCE</scope>
    <source>
        <strain evidence="4">20211129_DDA</strain>
        <tissue evidence="4">Liver</tissue>
    </source>
</reference>
<feature type="compositionally biased region" description="Basic residues" evidence="2">
    <location>
        <begin position="239"/>
        <end position="256"/>
    </location>
</feature>
<proteinExistence type="predicted"/>
<dbReference type="PANTHER" id="PTHR15503">
    <property type="entry name" value="LDOC1 RELATED"/>
    <property type="match status" value="1"/>
</dbReference>
<sequence>MATLDKLVKAIIQLQSEVVSSKDLTNSLAERVSQLQNKVEKKEQSPTGVSWPGTSSQTSGGNPTNISLNVPSAIPLAPPERFSGDPLKAQSFLVQVELHLTCRPHTFPDAQSKVAFLLSYLSGDAATWAIPLVRKNSPLLYNWKKCVREFERVFDRRTVTQSADRELLDLRQGNQDLVSYLANFNWLVAETSWPEEKQAALFYRGLKEELKDILAQIDPQPANCQDLINLVLRLDHRLNKRKGTRKKTEKHSRHAHDHKDSRTQRERTPEPMEIGTIRRPLTKDEKNLRRKNGQCLYCGRKGNFAKDCPIKTKSKRGPVQKVATNASVESENLKHPSCREGLLVGVTVDPSQSKHLKLGIRVQVKKKTYFKKALVDSGATGNFVDAQLVRAWGIPCIEKKTPETT</sequence>
<feature type="compositionally biased region" description="Basic and acidic residues" evidence="2">
    <location>
        <begin position="257"/>
        <end position="270"/>
    </location>
</feature>
<comment type="caution">
    <text evidence="4">The sequence shown here is derived from an EMBL/GenBank/DDBJ whole genome shotgun (WGS) entry which is preliminary data.</text>
</comment>
<dbReference type="InterPro" id="IPR036875">
    <property type="entry name" value="Znf_CCHC_sf"/>
</dbReference>
<dbReference type="InterPro" id="IPR005162">
    <property type="entry name" value="Retrotrans_gag_dom"/>
</dbReference>
<keyword evidence="1" id="KW-0479">Metal-binding</keyword>